<dbReference type="PANTHER" id="PTHR30146:SF109">
    <property type="entry name" value="HTH-TYPE TRANSCRIPTIONAL REGULATOR GALS"/>
    <property type="match status" value="1"/>
</dbReference>
<sequence length="300" mass="31976">MNRMRQELGMFGTRRQRTGLIGLAVPSLREPWFAQMVAQVVEFAPEFGFSVAVLQTSDSVGAEHGAVSGVGFPEVDGVLVVPRFLTAADLTRRPNPLPLVLLGEHVERSTFCHVTVDNRLAMREITAHLAALGCTRIAMIGRRSSPASDAAGRRELGFLDAVGEVSGIAYEVIDVPEFSLGAGRRAVLDLFVSGSGSGPDGLACVNDSLALGAMRGLRELGLAIPGDVAVAGFDDIPMAAYSNPPLTTVTPDLPHLARSALELLHRQLNAPLAWTPDMEQVTVGHRLTIRESTEGHTIRG</sequence>
<evidence type="ECO:0000313" key="5">
    <source>
        <dbReference type="EMBL" id="SDL13468.1"/>
    </source>
</evidence>
<dbReference type="EMBL" id="FNGP01000001">
    <property type="protein sequence ID" value="SDL13468.1"/>
    <property type="molecule type" value="Genomic_DNA"/>
</dbReference>
<evidence type="ECO:0000313" key="6">
    <source>
        <dbReference type="Proteomes" id="UP000199475"/>
    </source>
</evidence>
<dbReference type="PANTHER" id="PTHR30146">
    <property type="entry name" value="LACI-RELATED TRANSCRIPTIONAL REPRESSOR"/>
    <property type="match status" value="1"/>
</dbReference>
<dbReference type="InterPro" id="IPR028082">
    <property type="entry name" value="Peripla_BP_I"/>
</dbReference>
<dbReference type="CDD" id="cd06267">
    <property type="entry name" value="PBP1_LacI_sugar_binding-like"/>
    <property type="match status" value="1"/>
</dbReference>
<dbReference type="Proteomes" id="UP000199475">
    <property type="component" value="Unassembled WGS sequence"/>
</dbReference>
<keyword evidence="2" id="KW-0238">DNA-binding</keyword>
<name>A0A1G9HKF9_9ACTN</name>
<evidence type="ECO:0000256" key="1">
    <source>
        <dbReference type="ARBA" id="ARBA00023015"/>
    </source>
</evidence>
<proteinExistence type="predicted"/>
<keyword evidence="3" id="KW-0804">Transcription</keyword>
<keyword evidence="1" id="KW-0805">Transcription regulation</keyword>
<dbReference type="Gene3D" id="3.40.50.2300">
    <property type="match status" value="2"/>
</dbReference>
<keyword evidence="6" id="KW-1185">Reference proteome</keyword>
<protein>
    <submittedName>
        <fullName evidence="5">Transcriptional regulator, LacI family</fullName>
    </submittedName>
</protein>
<accession>A0A1G9HKF9</accession>
<reference evidence="5 6" key="1">
    <citation type="submission" date="2016-10" db="EMBL/GenBank/DDBJ databases">
        <authorList>
            <person name="de Groot N.N."/>
        </authorList>
    </citation>
    <scope>NUCLEOTIDE SEQUENCE [LARGE SCALE GENOMIC DNA]</scope>
    <source>
        <strain evidence="5 6">CGMCC 1.9159</strain>
    </source>
</reference>
<evidence type="ECO:0000259" key="4">
    <source>
        <dbReference type="Pfam" id="PF13377"/>
    </source>
</evidence>
<gene>
    <name evidence="5" type="ORF">SAMN04488242_0371</name>
</gene>
<dbReference type="STRING" id="686624.SAMN04488242_0371"/>
<dbReference type="GO" id="GO:0000976">
    <property type="term" value="F:transcription cis-regulatory region binding"/>
    <property type="evidence" value="ECO:0007669"/>
    <property type="project" value="TreeGrafter"/>
</dbReference>
<dbReference type="AlphaFoldDB" id="A0A1G9HKF9"/>
<dbReference type="InterPro" id="IPR046335">
    <property type="entry name" value="LacI/GalR-like_sensor"/>
</dbReference>
<evidence type="ECO:0000256" key="3">
    <source>
        <dbReference type="ARBA" id="ARBA00023163"/>
    </source>
</evidence>
<dbReference type="SUPFAM" id="SSF53822">
    <property type="entry name" value="Periplasmic binding protein-like I"/>
    <property type="match status" value="1"/>
</dbReference>
<dbReference type="OrthoDB" id="189006at2"/>
<feature type="domain" description="Transcriptional regulator LacI/GalR-like sensor" evidence="4">
    <location>
        <begin position="127"/>
        <end position="293"/>
    </location>
</feature>
<dbReference type="Pfam" id="PF13377">
    <property type="entry name" value="Peripla_BP_3"/>
    <property type="match status" value="1"/>
</dbReference>
<dbReference type="GO" id="GO:0003700">
    <property type="term" value="F:DNA-binding transcription factor activity"/>
    <property type="evidence" value="ECO:0007669"/>
    <property type="project" value="TreeGrafter"/>
</dbReference>
<organism evidence="5 6">
    <name type="scientific">Tessaracoccus oleiagri</name>
    <dbReference type="NCBI Taxonomy" id="686624"/>
    <lineage>
        <taxon>Bacteria</taxon>
        <taxon>Bacillati</taxon>
        <taxon>Actinomycetota</taxon>
        <taxon>Actinomycetes</taxon>
        <taxon>Propionibacteriales</taxon>
        <taxon>Propionibacteriaceae</taxon>
        <taxon>Tessaracoccus</taxon>
    </lineage>
</organism>
<evidence type="ECO:0000256" key="2">
    <source>
        <dbReference type="ARBA" id="ARBA00023125"/>
    </source>
</evidence>